<dbReference type="GO" id="GO:0003743">
    <property type="term" value="F:translation initiation factor activity"/>
    <property type="evidence" value="ECO:0007669"/>
    <property type="project" value="UniProtKB-KW"/>
</dbReference>
<dbReference type="Gene3D" id="2.40.30.10">
    <property type="entry name" value="Translation factors"/>
    <property type="match status" value="1"/>
</dbReference>
<comment type="caution">
    <text evidence="2">The sequence shown here is derived from an EMBL/GenBank/DDBJ whole genome shotgun (WGS) entry which is preliminary data.</text>
</comment>
<evidence type="ECO:0000313" key="3">
    <source>
        <dbReference type="Proteomes" id="UP000023152"/>
    </source>
</evidence>
<evidence type="ECO:0000256" key="1">
    <source>
        <dbReference type="SAM" id="MobiDB-lite"/>
    </source>
</evidence>
<feature type="non-terminal residue" evidence="2">
    <location>
        <position position="1"/>
    </location>
</feature>
<dbReference type="Proteomes" id="UP000023152">
    <property type="component" value="Unassembled WGS sequence"/>
</dbReference>
<proteinExistence type="predicted"/>
<dbReference type="SUPFAM" id="SSF50447">
    <property type="entry name" value="Translation proteins"/>
    <property type="match status" value="1"/>
</dbReference>
<feature type="compositionally biased region" description="Basic and acidic residues" evidence="1">
    <location>
        <begin position="135"/>
        <end position="145"/>
    </location>
</feature>
<organism evidence="2 3">
    <name type="scientific">Reticulomyxa filosa</name>
    <dbReference type="NCBI Taxonomy" id="46433"/>
    <lineage>
        <taxon>Eukaryota</taxon>
        <taxon>Sar</taxon>
        <taxon>Rhizaria</taxon>
        <taxon>Retaria</taxon>
        <taxon>Foraminifera</taxon>
        <taxon>Monothalamids</taxon>
        <taxon>Reticulomyxidae</taxon>
        <taxon>Reticulomyxa</taxon>
    </lineage>
</organism>
<dbReference type="InterPro" id="IPR009000">
    <property type="entry name" value="Transl_B-barrel_sf"/>
</dbReference>
<keyword evidence="2" id="KW-0396">Initiation factor</keyword>
<name>X6PAI9_RETFI</name>
<reference evidence="2 3" key="1">
    <citation type="journal article" date="2013" name="Curr. Biol.">
        <title>The Genome of the Foraminiferan Reticulomyxa filosa.</title>
        <authorList>
            <person name="Glockner G."/>
            <person name="Hulsmann N."/>
            <person name="Schleicher M."/>
            <person name="Noegel A.A."/>
            <person name="Eichinger L."/>
            <person name="Gallinger C."/>
            <person name="Pawlowski J."/>
            <person name="Sierra R."/>
            <person name="Euteneuer U."/>
            <person name="Pillet L."/>
            <person name="Moustafa A."/>
            <person name="Platzer M."/>
            <person name="Groth M."/>
            <person name="Szafranski K."/>
            <person name="Schliwa M."/>
        </authorList>
    </citation>
    <scope>NUCLEOTIDE SEQUENCE [LARGE SCALE GENOMIC DNA]</scope>
</reference>
<evidence type="ECO:0000313" key="2">
    <source>
        <dbReference type="EMBL" id="ETO34662.1"/>
    </source>
</evidence>
<protein>
    <submittedName>
        <fullName evidence="2">Translation initiation factor IF-2</fullName>
    </submittedName>
</protein>
<sequence length="145" mass="16375">ECLEQMLPPKQEAVFCGQGTVKQVFTVTSKETQSMVKIAGIFVDRGKFYANGHYRIKRQGKIVYEQVGATELKHFAAQVDQVQGGDECGVKLDFEDWKVNDIVECMEFRQEKKKIDTPQFELDSELQSSLQSATPEKHLDAALGE</sequence>
<feature type="region of interest" description="Disordered" evidence="1">
    <location>
        <begin position="126"/>
        <end position="145"/>
    </location>
</feature>
<keyword evidence="2" id="KW-0648">Protein biosynthesis</keyword>
<dbReference type="AlphaFoldDB" id="X6PAI9"/>
<keyword evidence="3" id="KW-1185">Reference proteome</keyword>
<accession>X6PAI9</accession>
<gene>
    <name evidence="2" type="ORF">RFI_02428</name>
</gene>
<dbReference type="EMBL" id="ASPP01002378">
    <property type="protein sequence ID" value="ETO34662.1"/>
    <property type="molecule type" value="Genomic_DNA"/>
</dbReference>
<dbReference type="OrthoDB" id="361630at2759"/>